<evidence type="ECO:0000313" key="12">
    <source>
        <dbReference type="Proteomes" id="UP000231279"/>
    </source>
</evidence>
<dbReference type="InterPro" id="IPR027417">
    <property type="entry name" value="P-loop_NTPase"/>
</dbReference>
<dbReference type="GO" id="GO:0005524">
    <property type="term" value="F:ATP binding"/>
    <property type="evidence" value="ECO:0007669"/>
    <property type="project" value="UniProtKB-KW"/>
</dbReference>
<comment type="similarity">
    <text evidence="1">Belongs to the disease resistance NB-LRR family.</text>
</comment>
<dbReference type="STRING" id="429701.A0A2G9GK56"/>
<dbReference type="FunFam" id="3.40.50.300:FF:001091">
    <property type="entry name" value="Probable disease resistance protein At1g61300"/>
    <property type="match status" value="1"/>
</dbReference>
<dbReference type="GO" id="GO:0043531">
    <property type="term" value="F:ADP binding"/>
    <property type="evidence" value="ECO:0007669"/>
    <property type="project" value="InterPro"/>
</dbReference>
<feature type="domain" description="Disease resistance protein winged helix" evidence="9">
    <location>
        <begin position="394"/>
        <end position="442"/>
    </location>
</feature>
<evidence type="ECO:0000259" key="9">
    <source>
        <dbReference type="Pfam" id="PF23559"/>
    </source>
</evidence>
<dbReference type="InterPro" id="IPR002182">
    <property type="entry name" value="NB-ARC"/>
</dbReference>
<dbReference type="InterPro" id="IPR032675">
    <property type="entry name" value="LRR_dom_sf"/>
</dbReference>
<dbReference type="Proteomes" id="UP000231279">
    <property type="component" value="Unassembled WGS sequence"/>
</dbReference>
<dbReference type="EMBL" id="NKXS01004668">
    <property type="protein sequence ID" value="PIN05681.1"/>
    <property type="molecule type" value="Genomic_DNA"/>
</dbReference>
<sequence>MAYNLESLVRILEQILQPDQQRWNFLDHKRPHIESLWEKASSLKQILETFPLANGRGIESLETQIRDAAHEAEDIIERHMVDQMLSEPGGKSFTISSPDLQQVIRKLDSAMYKMKNIMDETQMANTSLPGGVSFTPDSSSRDDASSLPDSVSLTHHPSSKNIVVGLDEDILHLKDRLTGDQRKLEIIAIVGMGGIGKTFLALNLYNDQHVVSHFDTLAWITVLQDYNEEAILLGLLRCIIGKRTDEVLQEKYNDLGLILHKSLFGRRYLIVLDDIWGTHAWDKINMFFPRENEGSRIILTTRESNVAKYVDSSNPQHHMRLLDEPKSWNLLQQTVFGKKNCPAELERIGRHVASSCGGLPLAIHVIGGLLSRAKRTRDSWEHVAYDIRGAVAEKPEDDKSLEEEAEDYLKALVDRNLIVVTQKKSNGKAKNYSIHDLLRDLCIKKADQVKFLNVINRRVHHVQKDLSSSLRRVSVHPSYHIRDIYAAKEFMSLARSFLCNGSASRGILSPVFSELRLLHVLDVFGIEFHQFPAEILQLVNLRFLAFYCNSKYFPSAISRLWNLQTLIVQSRLSDIYVPTEIWEMSELRHIKFKETTMIIDYYYRKDLVQEKLQTISILKLYDLREKNFLQSIPNIKNLCVKIYRSPSGVVDLSNLHKLETLKCWRDQLLPTKFVPEFIFPPCLRKLTLKRCIIPWRVMKVAAALPNLEVLKIRRCPFQGQETRPENEQDWEVTEEVFCSLRFLLLENLTLVHWRADETNFPRLRHLVIRQCHSLKEIPGSIGEIPTLELIEVDKYSRSAVASARRIQREQQECGNYDIEVRIF</sequence>
<keyword evidence="4" id="KW-0547">Nucleotide-binding</keyword>
<feature type="region of interest" description="Disordered" evidence="7">
    <location>
        <begin position="125"/>
        <end position="152"/>
    </location>
</feature>
<dbReference type="AlphaFoldDB" id="A0A2G9GK56"/>
<dbReference type="OrthoDB" id="903008at2759"/>
<organism evidence="11 12">
    <name type="scientific">Handroanthus impetiginosus</name>
    <dbReference type="NCBI Taxonomy" id="429701"/>
    <lineage>
        <taxon>Eukaryota</taxon>
        <taxon>Viridiplantae</taxon>
        <taxon>Streptophyta</taxon>
        <taxon>Embryophyta</taxon>
        <taxon>Tracheophyta</taxon>
        <taxon>Spermatophyta</taxon>
        <taxon>Magnoliopsida</taxon>
        <taxon>eudicotyledons</taxon>
        <taxon>Gunneridae</taxon>
        <taxon>Pentapetalae</taxon>
        <taxon>asterids</taxon>
        <taxon>lamiids</taxon>
        <taxon>Lamiales</taxon>
        <taxon>Bignoniaceae</taxon>
        <taxon>Crescentiina</taxon>
        <taxon>Tabebuia alliance</taxon>
        <taxon>Handroanthus</taxon>
    </lineage>
</organism>
<dbReference type="PANTHER" id="PTHR36766">
    <property type="entry name" value="PLANT BROAD-SPECTRUM MILDEW RESISTANCE PROTEIN RPW8"/>
    <property type="match status" value="1"/>
</dbReference>
<dbReference type="SUPFAM" id="SSF52540">
    <property type="entry name" value="P-loop containing nucleoside triphosphate hydrolases"/>
    <property type="match status" value="1"/>
</dbReference>
<dbReference type="SUPFAM" id="SSF52058">
    <property type="entry name" value="L domain-like"/>
    <property type="match status" value="1"/>
</dbReference>
<proteinExistence type="inferred from homology"/>
<dbReference type="Pfam" id="PF00931">
    <property type="entry name" value="NB-ARC"/>
    <property type="match status" value="1"/>
</dbReference>
<accession>A0A2G9GK56</accession>
<name>A0A2G9GK56_9LAMI</name>
<evidence type="ECO:0000256" key="5">
    <source>
        <dbReference type="ARBA" id="ARBA00022821"/>
    </source>
</evidence>
<feature type="domain" description="Disease resistance R13L4/SHOC-2-like LRR" evidence="10">
    <location>
        <begin position="495"/>
        <end position="712"/>
    </location>
</feature>
<dbReference type="Gene3D" id="1.10.8.430">
    <property type="entry name" value="Helical domain of apoptotic protease-activating factors"/>
    <property type="match status" value="1"/>
</dbReference>
<comment type="caution">
    <text evidence="11">The sequence shown here is derived from an EMBL/GenBank/DDBJ whole genome shotgun (WGS) entry which is preliminary data.</text>
</comment>
<keyword evidence="5" id="KW-0611">Plant defense</keyword>
<keyword evidence="12" id="KW-1185">Reference proteome</keyword>
<keyword evidence="6" id="KW-0067">ATP-binding</keyword>
<feature type="domain" description="NB-ARC" evidence="8">
    <location>
        <begin position="170"/>
        <end position="340"/>
    </location>
</feature>
<evidence type="ECO:0000313" key="11">
    <source>
        <dbReference type="EMBL" id="PIN05681.1"/>
    </source>
</evidence>
<dbReference type="PANTHER" id="PTHR36766:SF30">
    <property type="entry name" value="TIR-NBS TYPE DISEASE RESISTANCE PROTEIN-RELATED"/>
    <property type="match status" value="1"/>
</dbReference>
<evidence type="ECO:0000256" key="4">
    <source>
        <dbReference type="ARBA" id="ARBA00022741"/>
    </source>
</evidence>
<reference evidence="12" key="1">
    <citation type="journal article" date="2018" name="Gigascience">
        <title>Genome assembly of the Pink Ipe (Handroanthus impetiginosus, Bignoniaceae), a highly valued, ecologically keystone Neotropical timber forest tree.</title>
        <authorList>
            <person name="Silva-Junior O.B."/>
            <person name="Grattapaglia D."/>
            <person name="Novaes E."/>
            <person name="Collevatti R.G."/>
        </authorList>
    </citation>
    <scope>NUCLEOTIDE SEQUENCE [LARGE SCALE GENOMIC DNA]</scope>
    <source>
        <strain evidence="12">cv. UFG-1</strain>
    </source>
</reference>
<dbReference type="Pfam" id="PF23598">
    <property type="entry name" value="LRR_14"/>
    <property type="match status" value="1"/>
</dbReference>
<dbReference type="Gene3D" id="3.80.10.10">
    <property type="entry name" value="Ribonuclease Inhibitor"/>
    <property type="match status" value="1"/>
</dbReference>
<dbReference type="Pfam" id="PF23559">
    <property type="entry name" value="WHD_DRP"/>
    <property type="match status" value="1"/>
</dbReference>
<evidence type="ECO:0000256" key="7">
    <source>
        <dbReference type="SAM" id="MobiDB-lite"/>
    </source>
</evidence>
<dbReference type="Gene3D" id="1.20.5.4130">
    <property type="match status" value="1"/>
</dbReference>
<dbReference type="GO" id="GO:0006952">
    <property type="term" value="P:defense response"/>
    <property type="evidence" value="ECO:0007669"/>
    <property type="project" value="UniProtKB-KW"/>
</dbReference>
<evidence type="ECO:0000256" key="6">
    <source>
        <dbReference type="ARBA" id="ARBA00022840"/>
    </source>
</evidence>
<keyword evidence="2" id="KW-0433">Leucine-rich repeat</keyword>
<dbReference type="PRINTS" id="PR00364">
    <property type="entry name" value="DISEASERSIST"/>
</dbReference>
<evidence type="ECO:0000259" key="10">
    <source>
        <dbReference type="Pfam" id="PF23598"/>
    </source>
</evidence>
<dbReference type="InterPro" id="IPR058922">
    <property type="entry name" value="WHD_DRP"/>
</dbReference>
<keyword evidence="3" id="KW-0677">Repeat</keyword>
<gene>
    <name evidence="11" type="ORF">CDL12_21779</name>
</gene>
<dbReference type="InterPro" id="IPR042197">
    <property type="entry name" value="Apaf_helical"/>
</dbReference>
<dbReference type="InterPro" id="IPR055414">
    <property type="entry name" value="LRR_R13L4/SHOC2-like"/>
</dbReference>
<evidence type="ECO:0000259" key="8">
    <source>
        <dbReference type="Pfam" id="PF00931"/>
    </source>
</evidence>
<evidence type="ECO:0000256" key="1">
    <source>
        <dbReference type="ARBA" id="ARBA00008894"/>
    </source>
</evidence>
<dbReference type="Gene3D" id="3.40.50.300">
    <property type="entry name" value="P-loop containing nucleotide triphosphate hydrolases"/>
    <property type="match status" value="1"/>
</dbReference>
<evidence type="ECO:0000256" key="3">
    <source>
        <dbReference type="ARBA" id="ARBA00022737"/>
    </source>
</evidence>
<protein>
    <submittedName>
        <fullName evidence="11">Apoptotic ATPase</fullName>
    </submittedName>
</protein>
<evidence type="ECO:0000256" key="2">
    <source>
        <dbReference type="ARBA" id="ARBA00022614"/>
    </source>
</evidence>